<keyword evidence="7" id="KW-1185">Reference proteome</keyword>
<keyword evidence="2" id="KW-0539">Nucleus</keyword>
<gene>
    <name evidence="6" type="ORF">CSUI_009858</name>
</gene>
<feature type="domain" description="RRM" evidence="5">
    <location>
        <begin position="260"/>
        <end position="340"/>
    </location>
</feature>
<comment type="subcellular location">
    <subcellularLocation>
        <location evidence="1">Nucleus</location>
    </subcellularLocation>
</comment>
<dbReference type="InterPro" id="IPR012677">
    <property type="entry name" value="Nucleotide-bd_a/b_plait_sf"/>
</dbReference>
<keyword evidence="3" id="KW-0694">RNA-binding</keyword>
<accession>A0A2C6KI50</accession>
<dbReference type="InterPro" id="IPR000504">
    <property type="entry name" value="RRM_dom"/>
</dbReference>
<dbReference type="Proteomes" id="UP000221165">
    <property type="component" value="Unassembled WGS sequence"/>
</dbReference>
<dbReference type="GO" id="GO:0005654">
    <property type="term" value="C:nucleoplasm"/>
    <property type="evidence" value="ECO:0007669"/>
    <property type="project" value="TreeGrafter"/>
</dbReference>
<reference evidence="6 7" key="1">
    <citation type="journal article" date="2017" name="Int. J. Parasitol.">
        <title>The genome of the protozoan parasite Cystoisospora suis and a reverse vaccinology approach to identify vaccine candidates.</title>
        <authorList>
            <person name="Palmieri N."/>
            <person name="Shrestha A."/>
            <person name="Ruttkowski B."/>
            <person name="Beck T."/>
            <person name="Vogl C."/>
            <person name="Tomley F."/>
            <person name="Blake D.P."/>
            <person name="Joachim A."/>
        </authorList>
    </citation>
    <scope>NUCLEOTIDE SEQUENCE [LARGE SCALE GENOMIC DNA]</scope>
    <source>
        <strain evidence="6 7">Wien I</strain>
    </source>
</reference>
<comment type="caution">
    <text evidence="6">The sequence shown here is derived from an EMBL/GenBank/DDBJ whole genome shotgun (WGS) entry which is preliminary data.</text>
</comment>
<dbReference type="PROSITE" id="PS50102">
    <property type="entry name" value="RRM"/>
    <property type="match status" value="2"/>
</dbReference>
<proteinExistence type="predicted"/>
<dbReference type="GeneID" id="94433178"/>
<feature type="compositionally biased region" description="Acidic residues" evidence="4">
    <location>
        <begin position="145"/>
        <end position="155"/>
    </location>
</feature>
<dbReference type="GO" id="GO:0000785">
    <property type="term" value="C:chromatin"/>
    <property type="evidence" value="ECO:0007669"/>
    <property type="project" value="TreeGrafter"/>
</dbReference>
<feature type="region of interest" description="Disordered" evidence="4">
    <location>
        <begin position="329"/>
        <end position="369"/>
    </location>
</feature>
<feature type="compositionally biased region" description="Basic and acidic residues" evidence="4">
    <location>
        <begin position="86"/>
        <end position="121"/>
    </location>
</feature>
<dbReference type="Pfam" id="PF00076">
    <property type="entry name" value="RRM_1"/>
    <property type="match status" value="2"/>
</dbReference>
<dbReference type="GO" id="GO:0003723">
    <property type="term" value="F:RNA binding"/>
    <property type="evidence" value="ECO:0007669"/>
    <property type="project" value="UniProtKB-UniRule"/>
</dbReference>
<evidence type="ECO:0000256" key="3">
    <source>
        <dbReference type="PROSITE-ProRule" id="PRU00176"/>
    </source>
</evidence>
<dbReference type="RefSeq" id="XP_067918057.1">
    <property type="nucleotide sequence ID" value="XM_068069967.1"/>
</dbReference>
<sequence length="560" mass="59199">MVISLPSLLRRGDAALRSFFGQNTALGQRSSSKASFAPIKMADEAVQDAYDSSDVVVKSEQEGAFVDVEDPSTGVPAPALYAESSDQQHDGQEGGQQDREDGREDESHESSHEAQDMHDSQPLEAQGEAQSESHDELAPSHINGETDEKDQEDTSDESKVGSGDTNGTATSEEKTLKFFVGGVYPQATELQIRSYFERFGKVKEVELKMDKVTGRNRGFAFVTMSDAAGRDAVFKGQHMIGGKRIEVRALHDDGHAALKRKIFVGGVNPSLSEDDVGKYFGKFGTVDKVSIIRDSATGKSRGFGFVVFASESSAKEVLKSRRHNLNEKDNCEVRAAESRASLPPRPRYYPAPSPRLPMGGHPMPGGPGYPHHSPSPYYAAPPPHRSPPTPAYYYGPPPPAVSAPPPYYPPAAAAPATAPSPYHHHHSPPPYAAPAPTPSPSVAATTHAAAPTAAVANPYYTTTATSPYDTSGVSTAGGVSSTTGAAAGTSRGGGYWGDDQSTSQAASAYYTTTAGRTNTASASQAAATTAATSAYSGYSPVRQTPYYGSVGRASVRRGPY</sequence>
<feature type="region of interest" description="Disordered" evidence="4">
    <location>
        <begin position="61"/>
        <end position="169"/>
    </location>
</feature>
<feature type="compositionally biased region" description="Pro residues" evidence="4">
    <location>
        <begin position="428"/>
        <end position="439"/>
    </location>
</feature>
<evidence type="ECO:0000313" key="6">
    <source>
        <dbReference type="EMBL" id="PHJ16328.1"/>
    </source>
</evidence>
<dbReference type="EMBL" id="MIGC01006182">
    <property type="protein sequence ID" value="PHJ16328.1"/>
    <property type="molecule type" value="Genomic_DNA"/>
</dbReference>
<evidence type="ECO:0000256" key="4">
    <source>
        <dbReference type="SAM" id="MobiDB-lite"/>
    </source>
</evidence>
<evidence type="ECO:0000259" key="5">
    <source>
        <dbReference type="PROSITE" id="PS50102"/>
    </source>
</evidence>
<dbReference type="SMART" id="SM00360">
    <property type="entry name" value="RRM"/>
    <property type="match status" value="2"/>
</dbReference>
<dbReference type="Gene3D" id="3.30.70.330">
    <property type="match status" value="2"/>
</dbReference>
<dbReference type="OrthoDB" id="1875751at2759"/>
<dbReference type="VEuPathDB" id="ToxoDB:CSUI_009858"/>
<feature type="region of interest" description="Disordered" evidence="4">
    <location>
        <begin position="414"/>
        <end position="446"/>
    </location>
</feature>
<evidence type="ECO:0000256" key="1">
    <source>
        <dbReference type="ARBA" id="ARBA00004123"/>
    </source>
</evidence>
<dbReference type="InterPro" id="IPR035979">
    <property type="entry name" value="RBD_domain_sf"/>
</dbReference>
<feature type="compositionally biased region" description="Pro residues" evidence="4">
    <location>
        <begin position="343"/>
        <end position="355"/>
    </location>
</feature>
<dbReference type="GO" id="GO:0010468">
    <property type="term" value="P:regulation of gene expression"/>
    <property type="evidence" value="ECO:0007669"/>
    <property type="project" value="TreeGrafter"/>
</dbReference>
<feature type="domain" description="RRM" evidence="5">
    <location>
        <begin position="176"/>
        <end position="252"/>
    </location>
</feature>
<dbReference type="SUPFAM" id="SSF54928">
    <property type="entry name" value="RNA-binding domain, RBD"/>
    <property type="match status" value="2"/>
</dbReference>
<evidence type="ECO:0000256" key="2">
    <source>
        <dbReference type="ARBA" id="ARBA00023242"/>
    </source>
</evidence>
<dbReference type="PANTHER" id="PTHR48033">
    <property type="entry name" value="RNA-BINDING (RRM/RBD/RNP MOTIFS) FAMILY PROTEIN"/>
    <property type="match status" value="1"/>
</dbReference>
<dbReference type="AlphaFoldDB" id="A0A2C6KI50"/>
<name>A0A2C6KI50_9APIC</name>
<protein>
    <submittedName>
        <fullName evidence="6">Rna recognition motif-containing protein</fullName>
    </submittedName>
</protein>
<evidence type="ECO:0000313" key="7">
    <source>
        <dbReference type="Proteomes" id="UP000221165"/>
    </source>
</evidence>
<dbReference type="PANTHER" id="PTHR48033:SF10">
    <property type="entry name" value="RNA-BINDING PROTEIN SQUID"/>
    <property type="match status" value="1"/>
</dbReference>
<organism evidence="6 7">
    <name type="scientific">Cystoisospora suis</name>
    <dbReference type="NCBI Taxonomy" id="483139"/>
    <lineage>
        <taxon>Eukaryota</taxon>
        <taxon>Sar</taxon>
        <taxon>Alveolata</taxon>
        <taxon>Apicomplexa</taxon>
        <taxon>Conoidasida</taxon>
        <taxon>Coccidia</taxon>
        <taxon>Eucoccidiorida</taxon>
        <taxon>Eimeriorina</taxon>
        <taxon>Sarcocystidae</taxon>
        <taxon>Cystoisospora</taxon>
    </lineage>
</organism>